<evidence type="ECO:0000313" key="2">
    <source>
        <dbReference type="EMBL" id="SCB39527.1"/>
    </source>
</evidence>
<evidence type="ECO:0000256" key="1">
    <source>
        <dbReference type="SAM" id="SignalP"/>
    </source>
</evidence>
<dbReference type="RefSeq" id="WP_092853080.1">
    <property type="nucleotide sequence ID" value="NZ_FMAH01000030.1"/>
</dbReference>
<organism evidence="2 3">
    <name type="scientific">Rhizobium miluonense</name>
    <dbReference type="NCBI Taxonomy" id="411945"/>
    <lineage>
        <taxon>Bacteria</taxon>
        <taxon>Pseudomonadati</taxon>
        <taxon>Pseudomonadota</taxon>
        <taxon>Alphaproteobacteria</taxon>
        <taxon>Hyphomicrobiales</taxon>
        <taxon>Rhizobiaceae</taxon>
        <taxon>Rhizobium/Agrobacterium group</taxon>
        <taxon>Rhizobium</taxon>
    </lineage>
</organism>
<evidence type="ECO:0000313" key="3">
    <source>
        <dbReference type="Proteomes" id="UP000199435"/>
    </source>
</evidence>
<keyword evidence="3" id="KW-1185">Reference proteome</keyword>
<feature type="signal peptide" evidence="1">
    <location>
        <begin position="1"/>
        <end position="17"/>
    </location>
</feature>
<dbReference type="Proteomes" id="UP000199435">
    <property type="component" value="Unassembled WGS sequence"/>
</dbReference>
<keyword evidence="1" id="KW-0732">Signal</keyword>
<sequence>MLVIAELAALVATSALAGRLTSQSTLAEWENSRRDARLDLAKSILARTAKRDVGKAMDLFACIEKVARDPAHANIPIHKISSPCLVLIGAE</sequence>
<gene>
    <name evidence="2" type="ORF">GA0061102_103039</name>
</gene>
<accession>A0A1C3WHH6</accession>
<feature type="chain" id="PRO_5008685634" evidence="1">
    <location>
        <begin position="18"/>
        <end position="91"/>
    </location>
</feature>
<dbReference type="OrthoDB" id="8370052at2"/>
<protein>
    <submittedName>
        <fullName evidence="2">Uncharacterized protein</fullName>
    </submittedName>
</protein>
<name>A0A1C3WHH6_9HYPH</name>
<proteinExistence type="predicted"/>
<dbReference type="AlphaFoldDB" id="A0A1C3WHH6"/>
<dbReference type="EMBL" id="FMAH01000030">
    <property type="protein sequence ID" value="SCB39527.1"/>
    <property type="molecule type" value="Genomic_DNA"/>
</dbReference>
<reference evidence="3" key="1">
    <citation type="submission" date="2016-08" db="EMBL/GenBank/DDBJ databases">
        <authorList>
            <person name="Varghese N."/>
            <person name="Submissions Spin"/>
        </authorList>
    </citation>
    <scope>NUCLEOTIDE SEQUENCE [LARGE SCALE GENOMIC DNA]</scope>
    <source>
        <strain evidence="3">HAMBI 2971</strain>
    </source>
</reference>